<name>A0ACA9PKE9_9GLOM</name>
<accession>A0ACA9PKE9</accession>
<keyword evidence="2" id="KW-1185">Reference proteome</keyword>
<protein>
    <submittedName>
        <fullName evidence="1">123_t:CDS:1</fullName>
    </submittedName>
</protein>
<sequence>MSCCGESRTDAEKRDQQGQQQQQAQYNAWNQANAPITQQPGMQPQPSFSQYPNQFGNPAGTPNQFGYPNASMNGYPQQPPTPSMHQQQASGGANNAWPNQTGSQFGVQQPAAAHVNPAPTPPGQTHGSGTYTPLLDPNIVRPSPVHMQDARTNTTSPTLSGSGTSGWQSGPGPGVAMASTIAQPMSPDEGKLSISIDFGTTFSGVAYGSSRIASGKVQQILHWPGSFETFRKIPTCLLYDEHGR</sequence>
<dbReference type="EMBL" id="CAJVPT010034657">
    <property type="protein sequence ID" value="CAG8708613.1"/>
    <property type="molecule type" value="Genomic_DNA"/>
</dbReference>
<comment type="caution">
    <text evidence="1">The sequence shown here is derived from an EMBL/GenBank/DDBJ whole genome shotgun (WGS) entry which is preliminary data.</text>
</comment>
<evidence type="ECO:0000313" key="1">
    <source>
        <dbReference type="EMBL" id="CAG8708613.1"/>
    </source>
</evidence>
<feature type="non-terminal residue" evidence="1">
    <location>
        <position position="244"/>
    </location>
</feature>
<evidence type="ECO:0000313" key="2">
    <source>
        <dbReference type="Proteomes" id="UP000789525"/>
    </source>
</evidence>
<gene>
    <name evidence="1" type="ORF">ACOLOM_LOCUS10559</name>
</gene>
<dbReference type="Proteomes" id="UP000789525">
    <property type="component" value="Unassembled WGS sequence"/>
</dbReference>
<proteinExistence type="predicted"/>
<organism evidence="1 2">
    <name type="scientific">Acaulospora colombiana</name>
    <dbReference type="NCBI Taxonomy" id="27376"/>
    <lineage>
        <taxon>Eukaryota</taxon>
        <taxon>Fungi</taxon>
        <taxon>Fungi incertae sedis</taxon>
        <taxon>Mucoromycota</taxon>
        <taxon>Glomeromycotina</taxon>
        <taxon>Glomeromycetes</taxon>
        <taxon>Diversisporales</taxon>
        <taxon>Acaulosporaceae</taxon>
        <taxon>Acaulospora</taxon>
    </lineage>
</organism>
<reference evidence="1" key="1">
    <citation type="submission" date="2021-06" db="EMBL/GenBank/DDBJ databases">
        <authorList>
            <person name="Kallberg Y."/>
            <person name="Tangrot J."/>
            <person name="Rosling A."/>
        </authorList>
    </citation>
    <scope>NUCLEOTIDE SEQUENCE</scope>
    <source>
        <strain evidence="1">CL356</strain>
    </source>
</reference>